<dbReference type="SUPFAM" id="SSF82784">
    <property type="entry name" value="OsmC-like"/>
    <property type="match status" value="1"/>
</dbReference>
<sequence length="159" mass="16783">MTTESPVPAFPTEPTDSQHARPPISLRRLGTRTFVATAPRGQQLTVGPADVPGAITPGELLQIALAGCNAMSADARMSHALGEDHDSTWWVRAIFEAEGDEYVGFDVVADADLSALDSEEETKLAQRAAAAIARLCTVGHTLEGNPVTTLTVGGQVFKE</sequence>
<dbReference type="EMBL" id="FNQV01000017">
    <property type="protein sequence ID" value="SEA72715.1"/>
    <property type="molecule type" value="Genomic_DNA"/>
</dbReference>
<feature type="region of interest" description="Disordered" evidence="1">
    <location>
        <begin position="1"/>
        <end position="22"/>
    </location>
</feature>
<gene>
    <name evidence="2" type="ORF">SAMN02910418_02261</name>
</gene>
<keyword evidence="3" id="KW-1185">Reference proteome</keyword>
<dbReference type="AlphaFoldDB" id="A0A1H4DIY9"/>
<dbReference type="InterPro" id="IPR015946">
    <property type="entry name" value="KH_dom-like_a/b"/>
</dbReference>
<dbReference type="InterPro" id="IPR036102">
    <property type="entry name" value="OsmC/Ohrsf"/>
</dbReference>
<dbReference type="Gene3D" id="3.30.300.20">
    <property type="match status" value="1"/>
</dbReference>
<protein>
    <submittedName>
        <fullName evidence="2">Uncharacterized OsmC-related protein</fullName>
    </submittedName>
</protein>
<evidence type="ECO:0000313" key="2">
    <source>
        <dbReference type="EMBL" id="SEA72715.1"/>
    </source>
</evidence>
<organism evidence="2 3">
    <name type="scientific">Bowdeniella nasicola</name>
    <dbReference type="NCBI Taxonomy" id="208480"/>
    <lineage>
        <taxon>Bacteria</taxon>
        <taxon>Bacillati</taxon>
        <taxon>Actinomycetota</taxon>
        <taxon>Actinomycetes</taxon>
        <taxon>Actinomycetales</taxon>
        <taxon>Actinomycetaceae</taxon>
        <taxon>Bowdeniella</taxon>
    </lineage>
</organism>
<name>A0A1H4DIY9_9ACTO</name>
<dbReference type="Pfam" id="PF02566">
    <property type="entry name" value="OsmC"/>
    <property type="match status" value="1"/>
</dbReference>
<reference evidence="3" key="1">
    <citation type="submission" date="2016-10" db="EMBL/GenBank/DDBJ databases">
        <authorList>
            <person name="Varghese N."/>
            <person name="Submissions S."/>
        </authorList>
    </citation>
    <scope>NUCLEOTIDE SEQUENCE [LARGE SCALE GENOMIC DNA]</scope>
    <source>
        <strain evidence="3">KPR-1</strain>
    </source>
</reference>
<proteinExistence type="predicted"/>
<dbReference type="RefSeq" id="WP_092565954.1">
    <property type="nucleotide sequence ID" value="NZ_FNQV01000017.1"/>
</dbReference>
<dbReference type="InterPro" id="IPR003718">
    <property type="entry name" value="OsmC/Ohr_fam"/>
</dbReference>
<evidence type="ECO:0000313" key="3">
    <source>
        <dbReference type="Proteomes" id="UP000199288"/>
    </source>
</evidence>
<dbReference type="OrthoDB" id="4703953at2"/>
<accession>A0A1H4DIY9</accession>
<evidence type="ECO:0000256" key="1">
    <source>
        <dbReference type="SAM" id="MobiDB-lite"/>
    </source>
</evidence>
<dbReference type="Proteomes" id="UP000199288">
    <property type="component" value="Unassembled WGS sequence"/>
</dbReference>